<dbReference type="PROSITE" id="PS50166">
    <property type="entry name" value="IMPORTIN_B_NT"/>
    <property type="match status" value="1"/>
</dbReference>
<evidence type="ECO:0000256" key="7">
    <source>
        <dbReference type="ARBA" id="ARBA00022990"/>
    </source>
</evidence>
<dbReference type="InterPro" id="IPR040122">
    <property type="entry name" value="Importin_beta"/>
</dbReference>
<evidence type="ECO:0000256" key="4">
    <source>
        <dbReference type="ARBA" id="ARBA00022490"/>
    </source>
</evidence>
<dbReference type="GO" id="GO:0005737">
    <property type="term" value="C:cytoplasm"/>
    <property type="evidence" value="ECO:0007669"/>
    <property type="project" value="UniProtKB-SubCell"/>
</dbReference>
<dbReference type="InterPro" id="IPR001494">
    <property type="entry name" value="Importin-beta_N"/>
</dbReference>
<dbReference type="SUPFAM" id="SSF48371">
    <property type="entry name" value="ARM repeat"/>
    <property type="match status" value="1"/>
</dbReference>
<dbReference type="InterPro" id="IPR000357">
    <property type="entry name" value="HEAT"/>
</dbReference>
<protein>
    <recommendedName>
        <fullName evidence="8">Importin N-terminal domain-containing protein</fullName>
    </recommendedName>
</protein>
<evidence type="ECO:0000313" key="9">
    <source>
        <dbReference type="EMBL" id="KAJ8907391.1"/>
    </source>
</evidence>
<evidence type="ECO:0000256" key="1">
    <source>
        <dbReference type="ARBA" id="ARBA00004496"/>
    </source>
</evidence>
<dbReference type="Pfam" id="PF25574">
    <property type="entry name" value="TPR_IMB1"/>
    <property type="match status" value="1"/>
</dbReference>
<evidence type="ECO:0000256" key="3">
    <source>
        <dbReference type="ARBA" id="ARBA00022448"/>
    </source>
</evidence>
<dbReference type="Pfam" id="PF03810">
    <property type="entry name" value="IBN_N"/>
    <property type="match status" value="1"/>
</dbReference>
<dbReference type="Gene3D" id="1.25.10.10">
    <property type="entry name" value="Leucine-rich Repeat Variant"/>
    <property type="match status" value="1"/>
</dbReference>
<dbReference type="GO" id="GO:0031267">
    <property type="term" value="F:small GTPase binding"/>
    <property type="evidence" value="ECO:0007669"/>
    <property type="project" value="InterPro"/>
</dbReference>
<reference evidence="9 10" key="1">
    <citation type="journal article" date="2023" name="Nat. Commun.">
        <title>Origin of minicircular mitochondrial genomes in red algae.</title>
        <authorList>
            <person name="Lee Y."/>
            <person name="Cho C.H."/>
            <person name="Lee Y.M."/>
            <person name="Park S.I."/>
            <person name="Yang J.H."/>
            <person name="West J.A."/>
            <person name="Bhattacharya D."/>
            <person name="Yoon H.S."/>
        </authorList>
    </citation>
    <scope>NUCLEOTIDE SEQUENCE [LARGE SCALE GENOMIC DNA]</scope>
    <source>
        <strain evidence="9 10">CCMP1338</strain>
        <tissue evidence="9">Whole cell</tissue>
    </source>
</reference>
<name>A0AAV8V3H4_9RHOD</name>
<evidence type="ECO:0000256" key="2">
    <source>
        <dbReference type="ARBA" id="ARBA00010907"/>
    </source>
</evidence>
<dbReference type="Pfam" id="PF02985">
    <property type="entry name" value="HEAT"/>
    <property type="match status" value="1"/>
</dbReference>
<sequence length="874" mass="96506">MSVTQILQNALSGDPNLQQAAEEQLRAASESNFSMYMVTMSDELRQEDRPPHTRRLAGILLKNSIDSKDRRTKAQFTDRWISMVDEQANEQIKKNLLETLSSPVREANSTAAMVIAKMASIELPMNRWAPLIETLLQTVTSKESPPPLVESTLDALGYMCEEAVEDELDISVLGSRSSQILSAVVTGMQYQGGSPESSVVIRRSAIAALLNALEFVRANFAVENERTYIMQNVCALANDSDVVVRKSAFECLVKIAEVYYEYLDMYMNVVYQLTIQAIKQDEEVVALQAIEFWSTIAEEELSLEVESTKDGENSKLKRFVHIALDHLCPVIFDCLMQQEELQDDDTWNKSTAAGSCLDLLSECAPAKIIERVVPFVEKNIADQTNWRAREAAIMAFGSILEGPSPMVLNPLIEKALPVMLTILQRDESLAVRDTAAWTVGRVCHVSKTQVTRYLKDLVGSLLHALKDEPQVAKNVCWAIHNLGELYEDDIDSQEGTLSPYLEQLIVAVLEATLRPDADEGGLRPAAYETLSVLIQYMPEGNINIVERCVPLLIERLESTVNNPGLTADDLAANAESQGLLSGALQIATQRLKAPGIVQHADRMMTCYLQILNQGGGKSASVSEEVIMAIGTLADVLEGEFLKYFEAVMPILLAGLQAWDQYQVCSVAVGVIGDVCRAIEKLFTPFAEQTIGLVLAALGNNDLDKSVKPLMLSCLGDIALAIGGEFQKHFDPVMVMLQTAAERSIASQASPDDHDMVDWLLQLRSSVFEAFTGTFQGLRNDNRQEIMLPQNEWMIRYCQAVAADEMLLSAKRLTGEKLLSQAAGVLGDMATTTPGIAAELQKMDWVHNLLERVCESEDASIRRTGMWATAAIERQ</sequence>
<comment type="subcellular location">
    <subcellularLocation>
        <location evidence="1">Cytoplasm</location>
    </subcellularLocation>
</comment>
<dbReference type="PANTHER" id="PTHR10527">
    <property type="entry name" value="IMPORTIN BETA"/>
    <property type="match status" value="1"/>
</dbReference>
<keyword evidence="4" id="KW-0963">Cytoplasm</keyword>
<dbReference type="InterPro" id="IPR011989">
    <property type="entry name" value="ARM-like"/>
</dbReference>
<dbReference type="GO" id="GO:0006606">
    <property type="term" value="P:protein import into nucleus"/>
    <property type="evidence" value="ECO:0007669"/>
    <property type="project" value="InterPro"/>
</dbReference>
<accession>A0AAV8V3H4</accession>
<dbReference type="FunFam" id="1.25.10.10:FF:000027">
    <property type="entry name" value="Importin subunit beta-1"/>
    <property type="match status" value="1"/>
</dbReference>
<dbReference type="Proteomes" id="UP001157974">
    <property type="component" value="Unassembled WGS sequence"/>
</dbReference>
<evidence type="ECO:0000256" key="5">
    <source>
        <dbReference type="ARBA" id="ARBA00022737"/>
    </source>
</evidence>
<keyword evidence="3" id="KW-0813">Transport</keyword>
<comment type="caution">
    <text evidence="9">The sequence shown here is derived from an EMBL/GenBank/DDBJ whole genome shotgun (WGS) entry which is preliminary data.</text>
</comment>
<evidence type="ECO:0000259" key="8">
    <source>
        <dbReference type="PROSITE" id="PS50166"/>
    </source>
</evidence>
<dbReference type="EMBL" id="JAMWBK010000002">
    <property type="protein sequence ID" value="KAJ8907391.1"/>
    <property type="molecule type" value="Genomic_DNA"/>
</dbReference>
<dbReference type="AlphaFoldDB" id="A0AAV8V3H4"/>
<feature type="domain" description="Importin N-terminal" evidence="8">
    <location>
        <begin position="21"/>
        <end position="102"/>
    </location>
</feature>
<organism evidence="9 10">
    <name type="scientific">Rhodosorus marinus</name>
    <dbReference type="NCBI Taxonomy" id="101924"/>
    <lineage>
        <taxon>Eukaryota</taxon>
        <taxon>Rhodophyta</taxon>
        <taxon>Stylonematophyceae</taxon>
        <taxon>Stylonematales</taxon>
        <taxon>Stylonemataceae</taxon>
        <taxon>Rhodosorus</taxon>
    </lineage>
</organism>
<dbReference type="SMART" id="SM00913">
    <property type="entry name" value="IBN_N"/>
    <property type="match status" value="1"/>
</dbReference>
<comment type="similarity">
    <text evidence="2">Belongs to the importin beta family. Importin beta-1 subfamily.</text>
</comment>
<dbReference type="InterPro" id="IPR058584">
    <property type="entry name" value="IMB1_TNPO1-like_TPR"/>
</dbReference>
<keyword evidence="7" id="KW-0007">Acetylation</keyword>
<keyword evidence="5" id="KW-0677">Repeat</keyword>
<evidence type="ECO:0000313" key="10">
    <source>
        <dbReference type="Proteomes" id="UP001157974"/>
    </source>
</evidence>
<dbReference type="GO" id="GO:0005634">
    <property type="term" value="C:nucleus"/>
    <property type="evidence" value="ECO:0007669"/>
    <property type="project" value="UniProtKB-SubCell"/>
</dbReference>
<keyword evidence="10" id="KW-1185">Reference proteome</keyword>
<evidence type="ECO:0000256" key="6">
    <source>
        <dbReference type="ARBA" id="ARBA00022927"/>
    </source>
</evidence>
<proteinExistence type="inferred from homology"/>
<dbReference type="Pfam" id="PF13513">
    <property type="entry name" value="HEAT_EZ"/>
    <property type="match status" value="1"/>
</dbReference>
<gene>
    <name evidence="9" type="ORF">NDN08_007503</name>
</gene>
<keyword evidence="6" id="KW-0653">Protein transport</keyword>
<dbReference type="InterPro" id="IPR016024">
    <property type="entry name" value="ARM-type_fold"/>
</dbReference>